<dbReference type="InterPro" id="IPR040789">
    <property type="entry name" value="LPD11"/>
</dbReference>
<reference evidence="2 3" key="1">
    <citation type="submission" date="2018-11" db="EMBL/GenBank/DDBJ databases">
        <title>Species Designations Belie Phenotypic and Genotypic Heterogeneity in Oral Streptococci.</title>
        <authorList>
            <person name="Velsko I."/>
        </authorList>
    </citation>
    <scope>NUCLEOTIDE SEQUENCE [LARGE SCALE GENOMIC DNA]</scope>
    <source>
        <strain evidence="2 3">KLC04</strain>
    </source>
</reference>
<evidence type="ECO:0000259" key="1">
    <source>
        <dbReference type="Pfam" id="PF18824"/>
    </source>
</evidence>
<proteinExistence type="predicted"/>
<dbReference type="Proteomes" id="UP000272846">
    <property type="component" value="Unassembled WGS sequence"/>
</dbReference>
<gene>
    <name evidence="2" type="ORF">D8888_10965</name>
</gene>
<dbReference type="Pfam" id="PF18824">
    <property type="entry name" value="LPD11"/>
    <property type="match status" value="1"/>
</dbReference>
<name>A0AAE8K8T4_STRSA</name>
<dbReference type="RefSeq" id="WP_061592360.1">
    <property type="nucleotide sequence ID" value="NZ_CP071420.1"/>
</dbReference>
<accession>A0AAE8K8T4</accession>
<organism evidence="2 3">
    <name type="scientific">Streptococcus sanguinis</name>
    <dbReference type="NCBI Taxonomy" id="1305"/>
    <lineage>
        <taxon>Bacteria</taxon>
        <taxon>Bacillati</taxon>
        <taxon>Bacillota</taxon>
        <taxon>Bacilli</taxon>
        <taxon>Lactobacillales</taxon>
        <taxon>Streptococcaceae</taxon>
        <taxon>Streptococcus</taxon>
    </lineage>
</organism>
<evidence type="ECO:0000313" key="3">
    <source>
        <dbReference type="Proteomes" id="UP000272846"/>
    </source>
</evidence>
<evidence type="ECO:0000313" key="2">
    <source>
        <dbReference type="EMBL" id="RSI06773.1"/>
    </source>
</evidence>
<feature type="domain" description="Large polyvalent protein-associated" evidence="1">
    <location>
        <begin position="76"/>
        <end position="144"/>
    </location>
</feature>
<dbReference type="EMBL" id="RJMK01000010">
    <property type="protein sequence ID" value="RSI06773.1"/>
    <property type="molecule type" value="Genomic_DNA"/>
</dbReference>
<dbReference type="AlphaFoldDB" id="A0AAE8K8T4"/>
<comment type="caution">
    <text evidence="2">The sequence shown here is derived from an EMBL/GenBank/DDBJ whole genome shotgun (WGS) entry which is preliminary data.</text>
</comment>
<protein>
    <recommendedName>
        <fullName evidence="1">Large polyvalent protein-associated domain-containing protein</fullName>
    </recommendedName>
</protein>
<sequence length="149" mass="17735">MEFAIVTNTETGQRGRFPLPFQISALEKIGVTESFKGQLYVLPEEDDTFGYGLDGFLELSELKAYLEDYKNRQNPYHFDYMMLSRLQTDCDYFLGYGDRYEGHLWAGNVPDQIAEMKKLWKKFPEGEKPEWLTWEEILQYERRMTEEDK</sequence>